<dbReference type="Pfam" id="PF00045">
    <property type="entry name" value="Hemopexin"/>
    <property type="match status" value="1"/>
</dbReference>
<dbReference type="EMBL" id="NCKV01033249">
    <property type="protein sequence ID" value="RWS18855.1"/>
    <property type="molecule type" value="Genomic_DNA"/>
</dbReference>
<dbReference type="InterPro" id="IPR036375">
    <property type="entry name" value="Hemopexin-like_dom_sf"/>
</dbReference>
<protein>
    <submittedName>
        <fullName evidence="3">Matrix metalloproteinase-16-like protein</fullName>
    </submittedName>
</protein>
<feature type="non-terminal residue" evidence="3">
    <location>
        <position position="195"/>
    </location>
</feature>
<accession>A0A443RUJ0</accession>
<dbReference type="PROSITE" id="PS51642">
    <property type="entry name" value="HEMOPEXIN_2"/>
    <property type="match status" value="1"/>
</dbReference>
<keyword evidence="2" id="KW-0732">Signal</keyword>
<dbReference type="SMART" id="SM00120">
    <property type="entry name" value="HX"/>
    <property type="match status" value="2"/>
</dbReference>
<proteinExistence type="predicted"/>
<gene>
    <name evidence="3" type="ORF">B4U80_12403</name>
</gene>
<dbReference type="Gene3D" id="2.110.10.10">
    <property type="entry name" value="Hemopexin-like domain"/>
    <property type="match status" value="1"/>
</dbReference>
<evidence type="ECO:0000313" key="3">
    <source>
        <dbReference type="EMBL" id="RWS18855.1"/>
    </source>
</evidence>
<evidence type="ECO:0000313" key="4">
    <source>
        <dbReference type="Proteomes" id="UP000288716"/>
    </source>
</evidence>
<evidence type="ECO:0000256" key="1">
    <source>
        <dbReference type="PROSITE-ProRule" id="PRU01011"/>
    </source>
</evidence>
<sequence>MTMNFTYLYFILSVQAIIIQAHEDICDDPKIDAIVTGQRDNELYVFTGNLFWKYDYNKHALSTPKQINDIWVDVPTPIDAADVIKYFDQHYYMIFLKQNSYWMYESTESIEKQPKLVSTGDVGTQFDRRIEALQISPKIETHEEGIRIIASMCDEDNRIYDCVMNTTTGFFMGNCLVYPMAENIFPEGQCKGLAH</sequence>
<keyword evidence="4" id="KW-1185">Reference proteome</keyword>
<dbReference type="AlphaFoldDB" id="A0A443RUJ0"/>
<comment type="caution">
    <text evidence="3">The sequence shown here is derived from an EMBL/GenBank/DDBJ whole genome shotgun (WGS) entry which is preliminary data.</text>
</comment>
<feature type="signal peptide" evidence="2">
    <location>
        <begin position="1"/>
        <end position="21"/>
    </location>
</feature>
<dbReference type="InterPro" id="IPR018487">
    <property type="entry name" value="Hemopexin-like_repeat"/>
</dbReference>
<name>A0A443RUJ0_9ACAR</name>
<dbReference type="SUPFAM" id="SSF50923">
    <property type="entry name" value="Hemopexin-like domain"/>
    <property type="match status" value="1"/>
</dbReference>
<organism evidence="3 4">
    <name type="scientific">Leptotrombidium deliense</name>
    <dbReference type="NCBI Taxonomy" id="299467"/>
    <lineage>
        <taxon>Eukaryota</taxon>
        <taxon>Metazoa</taxon>
        <taxon>Ecdysozoa</taxon>
        <taxon>Arthropoda</taxon>
        <taxon>Chelicerata</taxon>
        <taxon>Arachnida</taxon>
        <taxon>Acari</taxon>
        <taxon>Acariformes</taxon>
        <taxon>Trombidiformes</taxon>
        <taxon>Prostigmata</taxon>
        <taxon>Anystina</taxon>
        <taxon>Parasitengona</taxon>
        <taxon>Trombiculoidea</taxon>
        <taxon>Trombiculidae</taxon>
        <taxon>Leptotrombidium</taxon>
    </lineage>
</organism>
<evidence type="ECO:0000256" key="2">
    <source>
        <dbReference type="SAM" id="SignalP"/>
    </source>
</evidence>
<dbReference type="STRING" id="299467.A0A443RUJ0"/>
<dbReference type="Proteomes" id="UP000288716">
    <property type="component" value="Unassembled WGS sequence"/>
</dbReference>
<feature type="chain" id="PRO_5019048146" evidence="2">
    <location>
        <begin position="22"/>
        <end position="195"/>
    </location>
</feature>
<dbReference type="VEuPathDB" id="VectorBase:LDEU013185"/>
<feature type="repeat" description="Hemopexin" evidence="1">
    <location>
        <begin position="28"/>
        <end position="74"/>
    </location>
</feature>
<reference evidence="3 4" key="1">
    <citation type="journal article" date="2018" name="Gigascience">
        <title>Genomes of trombidid mites reveal novel predicted allergens and laterally-transferred genes associated with secondary metabolism.</title>
        <authorList>
            <person name="Dong X."/>
            <person name="Chaisiri K."/>
            <person name="Xia D."/>
            <person name="Armstrong S.D."/>
            <person name="Fang Y."/>
            <person name="Donnelly M.J."/>
            <person name="Kadowaki T."/>
            <person name="McGarry J.W."/>
            <person name="Darby A.C."/>
            <person name="Makepeace B.L."/>
        </authorList>
    </citation>
    <scope>NUCLEOTIDE SEQUENCE [LARGE SCALE GENOMIC DNA]</scope>
    <source>
        <strain evidence="3">UoL-UT</strain>
    </source>
</reference>